<evidence type="ECO:0000256" key="11">
    <source>
        <dbReference type="ARBA" id="ARBA00022917"/>
    </source>
</evidence>
<keyword evidence="10 15" id="KW-0067">ATP-binding</keyword>
<dbReference type="InterPro" id="IPR013155">
    <property type="entry name" value="M/V/L/I-tRNA-synth_anticd-bd"/>
</dbReference>
<evidence type="ECO:0000256" key="14">
    <source>
        <dbReference type="ARBA" id="ARBA00048359"/>
    </source>
</evidence>
<keyword evidence="9 15" id="KW-0862">Zinc</keyword>
<dbReference type="FunFam" id="3.40.50.620:FF:000063">
    <property type="entry name" value="Isoleucine--tRNA ligase"/>
    <property type="match status" value="1"/>
</dbReference>
<dbReference type="Proteomes" id="UP000178908">
    <property type="component" value="Unassembled WGS sequence"/>
</dbReference>
<dbReference type="Pfam" id="PF08264">
    <property type="entry name" value="Anticodon_1"/>
    <property type="match status" value="1"/>
</dbReference>
<gene>
    <name evidence="15" type="primary">ileS</name>
    <name evidence="18" type="ORF">A3C61_02545</name>
</gene>
<dbReference type="EMBL" id="MGJO01000019">
    <property type="protein sequence ID" value="OGN09532.1"/>
    <property type="molecule type" value="Genomic_DNA"/>
</dbReference>
<dbReference type="HAMAP" id="MF_02003">
    <property type="entry name" value="Ile_tRNA_synth_type2"/>
    <property type="match status" value="1"/>
</dbReference>
<comment type="similarity">
    <text evidence="3 15">Belongs to the class-I aminoacyl-tRNA synthetase family. IleS type 2 subfamily.</text>
</comment>
<evidence type="ECO:0000256" key="12">
    <source>
        <dbReference type="ARBA" id="ARBA00023146"/>
    </source>
</evidence>
<dbReference type="InterPro" id="IPR033709">
    <property type="entry name" value="Anticodon_Ile_ABEc"/>
</dbReference>
<comment type="caution">
    <text evidence="18">The sequence shown here is derived from an EMBL/GenBank/DDBJ whole genome shotgun (WGS) entry which is preliminary data.</text>
</comment>
<dbReference type="InterPro" id="IPR014729">
    <property type="entry name" value="Rossmann-like_a/b/a_fold"/>
</dbReference>
<evidence type="ECO:0000256" key="10">
    <source>
        <dbReference type="ARBA" id="ARBA00022840"/>
    </source>
</evidence>
<keyword evidence="8 15" id="KW-0547">Nucleotide-binding</keyword>
<dbReference type="InterPro" id="IPR002301">
    <property type="entry name" value="Ile-tRNA-ligase"/>
</dbReference>
<dbReference type="Pfam" id="PF00300">
    <property type="entry name" value="His_Phos_1"/>
    <property type="match status" value="1"/>
</dbReference>
<dbReference type="AlphaFoldDB" id="A0A1F8F8P6"/>
<dbReference type="InterPro" id="IPR029033">
    <property type="entry name" value="His_PPase_superfam"/>
</dbReference>
<evidence type="ECO:0000256" key="3">
    <source>
        <dbReference type="ARBA" id="ARBA00007078"/>
    </source>
</evidence>
<accession>A0A1F8F8P6</accession>
<comment type="domain">
    <text evidence="15">IleRS has two distinct active sites: one for aminoacylation and one for editing. The misactivated valine is translocated from the active site to the editing site, which sterically excludes the correctly activated isoleucine. The single editing site contains two valyl binding pockets, one specific for each substrate (Val-AMP or Val-tRNA(Ile)).</text>
</comment>
<evidence type="ECO:0000259" key="16">
    <source>
        <dbReference type="Pfam" id="PF00133"/>
    </source>
</evidence>
<keyword evidence="11 15" id="KW-0648">Protein biosynthesis</keyword>
<name>A0A1F8F8P6_9BACT</name>
<dbReference type="Gene3D" id="1.10.730.10">
    <property type="entry name" value="Isoleucyl-tRNA Synthetase, Domain 1"/>
    <property type="match status" value="1"/>
</dbReference>
<dbReference type="GO" id="GO:0006428">
    <property type="term" value="P:isoleucyl-tRNA aminoacylation"/>
    <property type="evidence" value="ECO:0007669"/>
    <property type="project" value="UniProtKB-UniRule"/>
</dbReference>
<evidence type="ECO:0000259" key="17">
    <source>
        <dbReference type="Pfam" id="PF08264"/>
    </source>
</evidence>
<dbReference type="PANTHER" id="PTHR42780">
    <property type="entry name" value="SOLEUCYL-TRNA SYNTHETASE"/>
    <property type="match status" value="1"/>
</dbReference>
<dbReference type="GO" id="GO:0005737">
    <property type="term" value="C:cytoplasm"/>
    <property type="evidence" value="ECO:0007669"/>
    <property type="project" value="UniProtKB-SubCell"/>
</dbReference>
<dbReference type="PANTHER" id="PTHR42780:SF1">
    <property type="entry name" value="ISOLEUCINE--TRNA LIGASE, CYTOPLASMIC"/>
    <property type="match status" value="1"/>
</dbReference>
<keyword evidence="6 15" id="KW-0436">Ligase</keyword>
<dbReference type="InterPro" id="IPR023586">
    <property type="entry name" value="Ile-tRNA-ligase_type2"/>
</dbReference>
<dbReference type="InterPro" id="IPR013078">
    <property type="entry name" value="His_Pase_superF_clade-1"/>
</dbReference>
<evidence type="ECO:0000256" key="6">
    <source>
        <dbReference type="ARBA" id="ARBA00022598"/>
    </source>
</evidence>
<evidence type="ECO:0000256" key="4">
    <source>
        <dbReference type="ARBA" id="ARBA00011245"/>
    </source>
</evidence>
<evidence type="ECO:0000256" key="8">
    <source>
        <dbReference type="ARBA" id="ARBA00022741"/>
    </source>
</evidence>
<feature type="domain" description="Aminoacyl-tRNA synthetase class Ia" evidence="16">
    <location>
        <begin position="10"/>
        <end position="495"/>
    </location>
</feature>
<protein>
    <recommendedName>
        <fullName evidence="15">Isoleucine--tRNA ligase</fullName>
        <ecNumber evidence="15">6.1.1.5</ecNumber>
    </recommendedName>
    <alternativeName>
        <fullName evidence="15">Isoleucyl-tRNA synthetase</fullName>
        <shortName evidence="15">IleRS</shortName>
    </alternativeName>
</protein>
<dbReference type="GO" id="GO:0008270">
    <property type="term" value="F:zinc ion binding"/>
    <property type="evidence" value="ECO:0007669"/>
    <property type="project" value="UniProtKB-UniRule"/>
</dbReference>
<dbReference type="Gene3D" id="3.90.740.10">
    <property type="entry name" value="Valyl/Leucyl/Isoleucyl-tRNA synthetase, editing domain"/>
    <property type="match status" value="1"/>
</dbReference>
<dbReference type="GO" id="GO:0000049">
    <property type="term" value="F:tRNA binding"/>
    <property type="evidence" value="ECO:0007669"/>
    <property type="project" value="InterPro"/>
</dbReference>
<evidence type="ECO:0000313" key="18">
    <source>
        <dbReference type="EMBL" id="OGN09532.1"/>
    </source>
</evidence>
<evidence type="ECO:0000256" key="7">
    <source>
        <dbReference type="ARBA" id="ARBA00022723"/>
    </source>
</evidence>
<evidence type="ECO:0000256" key="13">
    <source>
        <dbReference type="ARBA" id="ARBA00025217"/>
    </source>
</evidence>
<feature type="short sequence motif" description="'HIGH' region" evidence="15">
    <location>
        <begin position="41"/>
        <end position="51"/>
    </location>
</feature>
<dbReference type="CDD" id="cd07961">
    <property type="entry name" value="Anticodon_Ia_Ile_ABEc"/>
    <property type="match status" value="1"/>
</dbReference>
<dbReference type="InterPro" id="IPR002300">
    <property type="entry name" value="aa-tRNA-synth_Ia"/>
</dbReference>
<comment type="subunit">
    <text evidence="4 15">Monomer.</text>
</comment>
<dbReference type="PRINTS" id="PR00984">
    <property type="entry name" value="TRNASYNTHILE"/>
</dbReference>
<keyword evidence="12 15" id="KW-0030">Aminoacyl-tRNA synthetase</keyword>
<feature type="short sequence motif" description="'KMSKS' region" evidence="15">
    <location>
        <begin position="822"/>
        <end position="826"/>
    </location>
</feature>
<reference evidence="18 19" key="1">
    <citation type="journal article" date="2016" name="Nat. Commun.">
        <title>Thousands of microbial genomes shed light on interconnected biogeochemical processes in an aquifer system.</title>
        <authorList>
            <person name="Anantharaman K."/>
            <person name="Brown C.T."/>
            <person name="Hug L.A."/>
            <person name="Sharon I."/>
            <person name="Castelle C.J."/>
            <person name="Probst A.J."/>
            <person name="Thomas B.C."/>
            <person name="Singh A."/>
            <person name="Wilkins M.J."/>
            <person name="Karaoz U."/>
            <person name="Brodie E.L."/>
            <person name="Williams K.H."/>
            <person name="Hubbard S.S."/>
            <person name="Banfield J.F."/>
        </authorList>
    </citation>
    <scope>NUCLEOTIDE SEQUENCE [LARGE SCALE GENOMIC DNA]</scope>
</reference>
<sequence>MYDFKKTESKILEFWHKNGIFDKSLALNKKGKRFVFFEGPPTANGRPGIHHFLGRAFKDLFNRYKTMRGFYVLRKAGWDTHGLPVEIEIEKELGFKNKKDIENYGIDKFNKKAKESVWKYKKEWEDMTRKMGFWVDLNNPYITYESNYIETLWYIIQQIWNKKLLYLAHKVVPFCVRCGTPLSSHEVAQGYKKVKDKSVFIKFKIKNPKTYNLEPNTFILAWTTTPWTLPGNVALAVRKDINYIVIKKDGEKFIVAEDLAEKVFEDSHIKLDDDIVINKFPGFYLGDLEYEPLFNIKELKSDRSYKVYFADFVSTEDGTGVVHTAVMYGEDDYELGTRIGLPKIHTVDEQGKFIGVGEGFDGMIVKHKDNPTEEKTTRKIIDYLKEKGALLKEEEYEHDYPFCWRCDSPLLYYAKSSWFIKMSAVKEQLIKNNSLVNWFPEHIKEGRFGQWIKEGKDWAFSRERYWGTPLPIWKCQKCEHYKVIGSIAEMEKNAVGVFNKNNNYYILRHGYTTRDERGEMIISSDLKLDKYHLTPEGIKQAEKNAEKIKNNYKIDLIYSSPFIRTTETAEIVAKLLHLKVHTDNRIREISHGSCDGKSHSKDCDAENLRRTVDAKSHELGESWNEVRIRIMDFMQEMESKHSGKNILIVSHGDPLWLLSCAAVGTTSQEIENNPRGFSYLEIAGFEKINWRIIPRNEYGELDLHRPFIDGIYLKCSECGASMKKIPDLIDVWFDSGAMPYAQWHWPFSAKGGSASGGENQDKDFDSQKMFKEQFPADFIVEGIDQTRGWFYTLLAISTLLGKSNPYKNVMSLGHVLDNKGKKMSKSKGNVISPFEVMEKVGADSARWYFYTVNTPGEYKNFSPKDAEAKLKSFIFILENCVRFYELYFTENPKSEILNSKQSPKIQNPKSETISNFNILTLNLLDRWVLSKFNGLVAGVSDGMDNYDPTSASRAIEKFVVEDLSQWWLRRSRKRKEALGVLRLLLIELSKIIAPFTPFIAEDIYHRLSRLTSRHSETGQSRIRDSQSESGHDISVHLTEWPVVNKKLINKKLEEEMDDVRNIVTAGLAIRKEKQIKVRQPLRLATITRLSKFKPDLEELIKEELNVKNIAYNKPQKASLAEGEKRDVPVILDIELDPALISEGYARELIRQIQDMRKEAGYRLDDKIRGQWHSDDKELFSAISHWSDEVKKEALFKEFVARAHDKKKYDVEKEFELVPPTPHQADPLTAIKKGGGLGAGRGKIWVGVRK</sequence>
<dbReference type="SMART" id="SM00855">
    <property type="entry name" value="PGAM"/>
    <property type="match status" value="1"/>
</dbReference>
<comment type="cofactor">
    <cofactor evidence="1 15">
        <name>Zn(2+)</name>
        <dbReference type="ChEBI" id="CHEBI:29105"/>
    </cofactor>
</comment>
<dbReference type="InterPro" id="IPR009008">
    <property type="entry name" value="Val/Leu/Ile-tRNA-synth_edit"/>
</dbReference>
<feature type="domain" description="Aminoacyl-tRNA synthetase class Ia" evidence="16">
    <location>
        <begin position="720"/>
        <end position="851"/>
    </location>
</feature>
<feature type="domain" description="Methionyl/Valyl/Leucyl/Isoleucyl-tRNA synthetase anticodon-binding" evidence="17">
    <location>
        <begin position="925"/>
        <end position="1083"/>
    </location>
</feature>
<dbReference type="SUPFAM" id="SSF52374">
    <property type="entry name" value="Nucleotidylyl transferase"/>
    <property type="match status" value="1"/>
</dbReference>
<dbReference type="Pfam" id="PF00133">
    <property type="entry name" value="tRNA-synt_1"/>
    <property type="match status" value="2"/>
</dbReference>
<dbReference type="SUPFAM" id="SSF53254">
    <property type="entry name" value="Phosphoglycerate mutase-like"/>
    <property type="match status" value="1"/>
</dbReference>
<dbReference type="Gene3D" id="3.40.50.620">
    <property type="entry name" value="HUPs"/>
    <property type="match status" value="2"/>
</dbReference>
<proteinExistence type="inferred from homology"/>
<dbReference type="Pfam" id="PF19302">
    <property type="entry name" value="DUF5915"/>
    <property type="match status" value="1"/>
</dbReference>
<organism evidence="18 19">
    <name type="scientific">Candidatus Yanofskybacteria bacterium RIFCSPHIGHO2_02_FULL_39_10</name>
    <dbReference type="NCBI Taxonomy" id="1802674"/>
    <lineage>
        <taxon>Bacteria</taxon>
        <taxon>Candidatus Yanofskyibacteriota</taxon>
    </lineage>
</organism>
<dbReference type="Gene3D" id="3.40.50.1240">
    <property type="entry name" value="Phosphoglycerate mutase-like"/>
    <property type="match status" value="1"/>
</dbReference>
<evidence type="ECO:0000256" key="15">
    <source>
        <dbReference type="HAMAP-Rule" id="MF_02003"/>
    </source>
</evidence>
<keyword evidence="7 15" id="KW-0479">Metal-binding</keyword>
<dbReference type="CDD" id="cd07067">
    <property type="entry name" value="HP_PGM_like"/>
    <property type="match status" value="1"/>
</dbReference>
<comment type="function">
    <text evidence="13 15">Catalyzes the attachment of isoleucine to tRNA(Ile). As IleRS can inadvertently accommodate and process structurally similar amino acids such as valine, to avoid such errors it has two additional distinct tRNA(Ile)-dependent editing activities. One activity is designated as 'pretransfer' editing and involves the hydrolysis of activated Val-AMP. The other activity is designated 'posttransfer' editing and involves deacylation of mischarged Val-tRNA(Ile).</text>
</comment>
<feature type="binding site" evidence="15">
    <location>
        <position position="825"/>
    </location>
    <ligand>
        <name>ATP</name>
        <dbReference type="ChEBI" id="CHEBI:30616"/>
    </ligand>
</feature>
<dbReference type="SUPFAM" id="SSF47323">
    <property type="entry name" value="Anticodon-binding domain of a subclass of class I aminoacyl-tRNA synthetases"/>
    <property type="match status" value="1"/>
</dbReference>
<evidence type="ECO:0000256" key="9">
    <source>
        <dbReference type="ARBA" id="ARBA00022833"/>
    </source>
</evidence>
<dbReference type="GO" id="GO:0002161">
    <property type="term" value="F:aminoacyl-tRNA deacylase activity"/>
    <property type="evidence" value="ECO:0007669"/>
    <property type="project" value="InterPro"/>
</dbReference>
<dbReference type="EC" id="6.1.1.5" evidence="15"/>
<comment type="catalytic activity">
    <reaction evidence="14 15">
        <text>tRNA(Ile) + L-isoleucine + ATP = L-isoleucyl-tRNA(Ile) + AMP + diphosphate</text>
        <dbReference type="Rhea" id="RHEA:11060"/>
        <dbReference type="Rhea" id="RHEA-COMP:9666"/>
        <dbReference type="Rhea" id="RHEA-COMP:9695"/>
        <dbReference type="ChEBI" id="CHEBI:30616"/>
        <dbReference type="ChEBI" id="CHEBI:33019"/>
        <dbReference type="ChEBI" id="CHEBI:58045"/>
        <dbReference type="ChEBI" id="CHEBI:78442"/>
        <dbReference type="ChEBI" id="CHEBI:78528"/>
        <dbReference type="ChEBI" id="CHEBI:456215"/>
        <dbReference type="EC" id="6.1.1.5"/>
    </reaction>
</comment>
<evidence type="ECO:0000313" key="19">
    <source>
        <dbReference type="Proteomes" id="UP000178908"/>
    </source>
</evidence>
<dbReference type="GO" id="GO:0004822">
    <property type="term" value="F:isoleucine-tRNA ligase activity"/>
    <property type="evidence" value="ECO:0007669"/>
    <property type="project" value="UniProtKB-UniRule"/>
</dbReference>
<dbReference type="SUPFAM" id="SSF50677">
    <property type="entry name" value="ValRS/IleRS/LeuRS editing domain"/>
    <property type="match status" value="1"/>
</dbReference>
<evidence type="ECO:0000256" key="1">
    <source>
        <dbReference type="ARBA" id="ARBA00001947"/>
    </source>
</evidence>
<evidence type="ECO:0000256" key="2">
    <source>
        <dbReference type="ARBA" id="ARBA00004496"/>
    </source>
</evidence>
<keyword evidence="5 15" id="KW-0963">Cytoplasm</keyword>
<evidence type="ECO:0000256" key="5">
    <source>
        <dbReference type="ARBA" id="ARBA00022490"/>
    </source>
</evidence>
<dbReference type="GO" id="GO:0005524">
    <property type="term" value="F:ATP binding"/>
    <property type="evidence" value="ECO:0007669"/>
    <property type="project" value="UniProtKB-UniRule"/>
</dbReference>
<comment type="subcellular location">
    <subcellularLocation>
        <location evidence="2 15">Cytoplasm</location>
    </subcellularLocation>
</comment>
<dbReference type="InterPro" id="IPR009080">
    <property type="entry name" value="tRNAsynth_Ia_anticodon-bd"/>
</dbReference>